<evidence type="ECO:0008006" key="3">
    <source>
        <dbReference type="Google" id="ProtNLM"/>
    </source>
</evidence>
<dbReference type="EMBL" id="JABDJR010000547">
    <property type="protein sequence ID" value="NNF07789.1"/>
    <property type="molecule type" value="Genomic_DNA"/>
</dbReference>
<dbReference type="AlphaFoldDB" id="A0A7Y2H359"/>
<protein>
    <recommendedName>
        <fullName evidence="3">YrdC-like domain-containing protein</fullName>
    </recommendedName>
</protein>
<evidence type="ECO:0000313" key="2">
    <source>
        <dbReference type="Proteomes" id="UP000547674"/>
    </source>
</evidence>
<proteinExistence type="predicted"/>
<dbReference type="Proteomes" id="UP000547674">
    <property type="component" value="Unassembled WGS sequence"/>
</dbReference>
<gene>
    <name evidence="1" type="ORF">HKN21_13580</name>
</gene>
<evidence type="ECO:0000313" key="1">
    <source>
        <dbReference type="EMBL" id="NNF07789.1"/>
    </source>
</evidence>
<dbReference type="Gene3D" id="3.90.870.10">
    <property type="entry name" value="DHBP synthase"/>
    <property type="match status" value="1"/>
</dbReference>
<reference evidence="1 2" key="1">
    <citation type="submission" date="2020-03" db="EMBL/GenBank/DDBJ databases">
        <title>Metabolic flexibility allows generalist bacteria to become dominant in a frequently disturbed ecosystem.</title>
        <authorList>
            <person name="Chen Y.-J."/>
            <person name="Leung P.M."/>
            <person name="Bay S.K."/>
            <person name="Hugenholtz P."/>
            <person name="Kessler A.J."/>
            <person name="Shelley G."/>
            <person name="Waite D.W."/>
            <person name="Cook P.L."/>
            <person name="Greening C."/>
        </authorList>
    </citation>
    <scope>NUCLEOTIDE SEQUENCE [LARGE SCALE GENOMIC DNA]</scope>
    <source>
        <strain evidence="1">SS_bin_28</strain>
    </source>
</reference>
<comment type="caution">
    <text evidence="1">The sequence shown here is derived from an EMBL/GenBank/DDBJ whole genome shotgun (WGS) entry which is preliminary data.</text>
</comment>
<name>A0A7Y2H359_UNCEI</name>
<feature type="non-terminal residue" evidence="1">
    <location>
        <position position="54"/>
    </location>
</feature>
<accession>A0A7Y2H359</accession>
<dbReference type="InterPro" id="IPR017945">
    <property type="entry name" value="DHBP_synth_RibB-like_a/b_dom"/>
</dbReference>
<sequence>MAKRIVLEADNVSEVVGEVVEHLKAGAVIGAPSDTVYGLLAPWGNEKSLLELIR</sequence>
<organism evidence="1 2">
    <name type="scientific">Eiseniibacteriota bacterium</name>
    <dbReference type="NCBI Taxonomy" id="2212470"/>
    <lineage>
        <taxon>Bacteria</taxon>
        <taxon>Candidatus Eiseniibacteriota</taxon>
    </lineage>
</organism>
<dbReference type="SUPFAM" id="SSF55821">
    <property type="entry name" value="YrdC/RibB"/>
    <property type="match status" value="1"/>
</dbReference>